<dbReference type="OrthoDB" id="5376804at2759"/>
<evidence type="ECO:0000313" key="3">
    <source>
        <dbReference type="Proteomes" id="UP000572817"/>
    </source>
</evidence>
<name>A0A8H4ISH5_9PEZI</name>
<dbReference type="InterPro" id="IPR021514">
    <property type="entry name" value="DUF3176"/>
</dbReference>
<feature type="transmembrane region" description="Helical" evidence="1">
    <location>
        <begin position="141"/>
        <end position="161"/>
    </location>
</feature>
<dbReference type="PANTHER" id="PTHR35394:SF5">
    <property type="entry name" value="DUF3176 DOMAIN-CONTAINING PROTEIN"/>
    <property type="match status" value="1"/>
</dbReference>
<evidence type="ECO:0000313" key="2">
    <source>
        <dbReference type="EMBL" id="KAF4304383.1"/>
    </source>
</evidence>
<reference evidence="2" key="1">
    <citation type="submission" date="2020-04" db="EMBL/GenBank/DDBJ databases">
        <title>Genome Assembly and Annotation of Botryosphaeria dothidea sdau 11-99, a Latent Pathogen of Apple Fruit Ring Rot in China.</title>
        <authorList>
            <person name="Yu C."/>
            <person name="Diao Y."/>
            <person name="Lu Q."/>
            <person name="Zhao J."/>
            <person name="Cui S."/>
            <person name="Peng C."/>
            <person name="He B."/>
            <person name="Liu H."/>
        </authorList>
    </citation>
    <scope>NUCLEOTIDE SEQUENCE [LARGE SCALE GENOMIC DNA]</scope>
    <source>
        <strain evidence="2">Sdau11-99</strain>
    </source>
</reference>
<dbReference type="PANTHER" id="PTHR35394">
    <property type="entry name" value="DUF3176 DOMAIN-CONTAINING PROTEIN"/>
    <property type="match status" value="1"/>
</dbReference>
<sequence length="626" mass="69833">MSFSIGRRESDDLASVALTSGEDASSDTDSMTIFARNESARASHPTLNDAETDRPTTNLTVTQEMQLLSEETLIADSSTVVEISDKRPHTSRLRRLHWWWFWELGGITLSVSCMIAILILLPYLDDLSLNDWHFLMAPNTMISTCITVAKTSMLLSVAEGISQSKWQYFKKSGTPLRELDIFDGASRGPWGALMFLRHMMTKRRALLAMLGAFVVIASLTMEPFAQQILSYETRPLESDQETASFSIVREWNDTMADAKVNRMESAFMKGLVNSPSALQFVCSSGNCTWSEFSALGICSKCTDVTGESERFLYQTITFNLTSLDHLQYEFDGPPGDCETWKFITPNSGFSTPDLCSYTIRQLPTSVAGNATCPEYNTTKPDGGILKFAIAQMSVTNKNITGRIAGEPNITECELSWCEKVFSDVKVVNGDLKPPNITNRPLDESQLREDVGYWKSLAFVRNETSNISIPKAWGYMAKELQFAPPADEDTGFGPATVLTGPDGIHQVFDNIAEAMTREMYIGPGSTKQAGKANSQEVYIRVQWEWAIFPMVLVLFGVIFLASNVWINSRDGVYLWKSSLLPLLFHGLQGWEHCDLDLNELADMEHKAKKMYAKLDKIDMGSTNLVKA</sequence>
<keyword evidence="1" id="KW-0812">Transmembrane</keyword>
<dbReference type="AlphaFoldDB" id="A0A8H4ISH5"/>
<feature type="transmembrane region" description="Helical" evidence="1">
    <location>
        <begin position="544"/>
        <end position="565"/>
    </location>
</feature>
<keyword evidence="3" id="KW-1185">Reference proteome</keyword>
<feature type="transmembrane region" description="Helical" evidence="1">
    <location>
        <begin position="96"/>
        <end position="121"/>
    </location>
</feature>
<dbReference type="Pfam" id="PF11374">
    <property type="entry name" value="DUF3176"/>
    <property type="match status" value="1"/>
</dbReference>
<protein>
    <submittedName>
        <fullName evidence="2">Uncharacterized protein</fullName>
    </submittedName>
</protein>
<dbReference type="Proteomes" id="UP000572817">
    <property type="component" value="Unassembled WGS sequence"/>
</dbReference>
<keyword evidence="1" id="KW-0472">Membrane</keyword>
<dbReference type="EMBL" id="WWBZ02000051">
    <property type="protein sequence ID" value="KAF4304383.1"/>
    <property type="molecule type" value="Genomic_DNA"/>
</dbReference>
<organism evidence="2 3">
    <name type="scientific">Botryosphaeria dothidea</name>
    <dbReference type="NCBI Taxonomy" id="55169"/>
    <lineage>
        <taxon>Eukaryota</taxon>
        <taxon>Fungi</taxon>
        <taxon>Dikarya</taxon>
        <taxon>Ascomycota</taxon>
        <taxon>Pezizomycotina</taxon>
        <taxon>Dothideomycetes</taxon>
        <taxon>Dothideomycetes incertae sedis</taxon>
        <taxon>Botryosphaeriales</taxon>
        <taxon>Botryosphaeriaceae</taxon>
        <taxon>Botryosphaeria</taxon>
    </lineage>
</organism>
<accession>A0A8H4ISH5</accession>
<feature type="transmembrane region" description="Helical" evidence="1">
    <location>
        <begin position="205"/>
        <end position="225"/>
    </location>
</feature>
<gene>
    <name evidence="2" type="ORF">GTA08_BOTSDO07634</name>
</gene>
<proteinExistence type="predicted"/>
<evidence type="ECO:0000256" key="1">
    <source>
        <dbReference type="SAM" id="Phobius"/>
    </source>
</evidence>
<comment type="caution">
    <text evidence="2">The sequence shown here is derived from an EMBL/GenBank/DDBJ whole genome shotgun (WGS) entry which is preliminary data.</text>
</comment>
<keyword evidence="1" id="KW-1133">Transmembrane helix</keyword>